<gene>
    <name evidence="2" type="ORF">FNV43_RR16495</name>
</gene>
<evidence type="ECO:0000313" key="3">
    <source>
        <dbReference type="Proteomes" id="UP000796880"/>
    </source>
</evidence>
<dbReference type="Proteomes" id="UP000796880">
    <property type="component" value="Unassembled WGS sequence"/>
</dbReference>
<dbReference type="EMBL" id="VOIH02000007">
    <property type="protein sequence ID" value="KAF3442579.1"/>
    <property type="molecule type" value="Genomic_DNA"/>
</dbReference>
<feature type="compositionally biased region" description="Basic and acidic residues" evidence="1">
    <location>
        <begin position="12"/>
        <end position="22"/>
    </location>
</feature>
<reference evidence="2" key="1">
    <citation type="submission" date="2020-03" db="EMBL/GenBank/DDBJ databases">
        <title>A high-quality chromosome-level genome assembly of a woody plant with both climbing and erect habits, Rhamnella rubrinervis.</title>
        <authorList>
            <person name="Lu Z."/>
            <person name="Yang Y."/>
            <person name="Zhu X."/>
            <person name="Sun Y."/>
        </authorList>
    </citation>
    <scope>NUCLEOTIDE SEQUENCE</scope>
    <source>
        <strain evidence="2">BYM</strain>
        <tissue evidence="2">Leaf</tissue>
    </source>
</reference>
<feature type="region of interest" description="Disordered" evidence="1">
    <location>
        <begin position="81"/>
        <end position="102"/>
    </location>
</feature>
<keyword evidence="3" id="KW-1185">Reference proteome</keyword>
<comment type="caution">
    <text evidence="2">The sequence shown here is derived from an EMBL/GenBank/DDBJ whole genome shotgun (WGS) entry which is preliminary data.</text>
</comment>
<accession>A0A8K0MC31</accession>
<organism evidence="2 3">
    <name type="scientific">Rhamnella rubrinervis</name>
    <dbReference type="NCBI Taxonomy" id="2594499"/>
    <lineage>
        <taxon>Eukaryota</taxon>
        <taxon>Viridiplantae</taxon>
        <taxon>Streptophyta</taxon>
        <taxon>Embryophyta</taxon>
        <taxon>Tracheophyta</taxon>
        <taxon>Spermatophyta</taxon>
        <taxon>Magnoliopsida</taxon>
        <taxon>eudicotyledons</taxon>
        <taxon>Gunneridae</taxon>
        <taxon>Pentapetalae</taxon>
        <taxon>rosids</taxon>
        <taxon>fabids</taxon>
        <taxon>Rosales</taxon>
        <taxon>Rhamnaceae</taxon>
        <taxon>rhamnoid group</taxon>
        <taxon>Rhamneae</taxon>
        <taxon>Rhamnella</taxon>
    </lineage>
</organism>
<feature type="compositionally biased region" description="Polar residues" evidence="1">
    <location>
        <begin position="90"/>
        <end position="102"/>
    </location>
</feature>
<dbReference type="AlphaFoldDB" id="A0A8K0MC31"/>
<proteinExistence type="predicted"/>
<sequence>MANGSGNSFPVPREEPMEPVHKSDVEVCRELLSVVYQQLRSSERAKMKGESTMKSAMQLVSNFMEKNKMLEELQARCTRQEKELQELKGDQSSNVNETSEAR</sequence>
<evidence type="ECO:0000313" key="2">
    <source>
        <dbReference type="EMBL" id="KAF3442579.1"/>
    </source>
</evidence>
<protein>
    <submittedName>
        <fullName evidence="2">Uncharacterized protein</fullName>
    </submittedName>
</protein>
<evidence type="ECO:0000256" key="1">
    <source>
        <dbReference type="SAM" id="MobiDB-lite"/>
    </source>
</evidence>
<feature type="region of interest" description="Disordered" evidence="1">
    <location>
        <begin position="1"/>
        <end position="22"/>
    </location>
</feature>
<name>A0A8K0MC31_9ROSA</name>